<evidence type="ECO:0000256" key="3">
    <source>
        <dbReference type="ARBA" id="ARBA00022833"/>
    </source>
</evidence>
<accession>A0A8S0SNK9</accession>
<feature type="domain" description="RING-type" evidence="5">
    <location>
        <begin position="89"/>
        <end position="132"/>
    </location>
</feature>
<keyword evidence="7" id="KW-1185">Reference proteome</keyword>
<dbReference type="AlphaFoldDB" id="A0A8S0SNK9"/>
<dbReference type="Proteomes" id="UP000594638">
    <property type="component" value="Unassembled WGS sequence"/>
</dbReference>
<evidence type="ECO:0000259" key="5">
    <source>
        <dbReference type="PROSITE" id="PS50089"/>
    </source>
</evidence>
<reference evidence="6 7" key="1">
    <citation type="submission" date="2019-12" db="EMBL/GenBank/DDBJ databases">
        <authorList>
            <person name="Alioto T."/>
            <person name="Alioto T."/>
            <person name="Gomez Garrido J."/>
        </authorList>
    </citation>
    <scope>NUCLEOTIDE SEQUENCE [LARGE SCALE GENOMIC DNA]</scope>
</reference>
<dbReference type="SMART" id="SM00744">
    <property type="entry name" value="RINGv"/>
    <property type="match status" value="1"/>
</dbReference>
<name>A0A8S0SNK9_OLEEU</name>
<evidence type="ECO:0000256" key="2">
    <source>
        <dbReference type="ARBA" id="ARBA00022771"/>
    </source>
</evidence>
<dbReference type="Gene3D" id="3.30.40.10">
    <property type="entry name" value="Zinc/RING finger domain, C3HC4 (zinc finger)"/>
    <property type="match status" value="1"/>
</dbReference>
<dbReference type="CDD" id="cd23121">
    <property type="entry name" value="RING-H2_RHA1-like"/>
    <property type="match status" value="1"/>
</dbReference>
<dbReference type="SUPFAM" id="SSF57850">
    <property type="entry name" value="RING/U-box"/>
    <property type="match status" value="1"/>
</dbReference>
<dbReference type="GO" id="GO:0061630">
    <property type="term" value="F:ubiquitin protein ligase activity"/>
    <property type="evidence" value="ECO:0007669"/>
    <property type="project" value="TreeGrafter"/>
</dbReference>
<dbReference type="InterPro" id="IPR013083">
    <property type="entry name" value="Znf_RING/FYVE/PHD"/>
</dbReference>
<keyword evidence="1" id="KW-0479">Metal-binding</keyword>
<organism evidence="6 7">
    <name type="scientific">Olea europaea subsp. europaea</name>
    <dbReference type="NCBI Taxonomy" id="158383"/>
    <lineage>
        <taxon>Eukaryota</taxon>
        <taxon>Viridiplantae</taxon>
        <taxon>Streptophyta</taxon>
        <taxon>Embryophyta</taxon>
        <taxon>Tracheophyta</taxon>
        <taxon>Spermatophyta</taxon>
        <taxon>Magnoliopsida</taxon>
        <taxon>eudicotyledons</taxon>
        <taxon>Gunneridae</taxon>
        <taxon>Pentapetalae</taxon>
        <taxon>asterids</taxon>
        <taxon>lamiids</taxon>
        <taxon>Lamiales</taxon>
        <taxon>Oleaceae</taxon>
        <taxon>Oleeae</taxon>
        <taxon>Olea</taxon>
    </lineage>
</organism>
<evidence type="ECO:0000313" key="6">
    <source>
        <dbReference type="EMBL" id="CAA2994133.1"/>
    </source>
</evidence>
<dbReference type="OrthoDB" id="8062037at2759"/>
<dbReference type="InterPro" id="IPR001841">
    <property type="entry name" value="Znf_RING"/>
</dbReference>
<proteinExistence type="predicted"/>
<dbReference type="PROSITE" id="PS50089">
    <property type="entry name" value="ZF_RING_2"/>
    <property type="match status" value="1"/>
</dbReference>
<dbReference type="PANTHER" id="PTHR45969:SF33">
    <property type="entry name" value="RING ZINC FINGER PROTEIN-RELATED"/>
    <property type="match status" value="1"/>
</dbReference>
<evidence type="ECO:0000256" key="4">
    <source>
        <dbReference type="PROSITE-ProRule" id="PRU00175"/>
    </source>
</evidence>
<keyword evidence="3" id="KW-0862">Zinc</keyword>
<dbReference type="GO" id="GO:0016874">
    <property type="term" value="F:ligase activity"/>
    <property type="evidence" value="ECO:0007669"/>
    <property type="project" value="UniProtKB-KW"/>
</dbReference>
<dbReference type="SMART" id="SM00184">
    <property type="entry name" value="RING"/>
    <property type="match status" value="1"/>
</dbReference>
<evidence type="ECO:0000313" key="7">
    <source>
        <dbReference type="Proteomes" id="UP000594638"/>
    </source>
</evidence>
<dbReference type="Gramene" id="OE9A034153T1">
    <property type="protein sequence ID" value="OE9A034153C1"/>
    <property type="gene ID" value="OE9A034153"/>
</dbReference>
<dbReference type="PANTHER" id="PTHR45969">
    <property type="entry name" value="RING ZINC FINGER PROTEIN-RELATED"/>
    <property type="match status" value="1"/>
</dbReference>
<gene>
    <name evidence="6" type="ORF">OLEA9_A034153</name>
</gene>
<protein>
    <submittedName>
        <fullName evidence="6">E3 ubiquitin- ligase RHA1B-like</fullName>
    </submittedName>
</protein>
<comment type="caution">
    <text evidence="6">The sequence shown here is derived from an EMBL/GenBank/DDBJ whole genome shotgun (WGS) entry which is preliminary data.</text>
</comment>
<dbReference type="GO" id="GO:0008270">
    <property type="term" value="F:zinc ion binding"/>
    <property type="evidence" value="ECO:0007669"/>
    <property type="project" value="UniProtKB-KW"/>
</dbReference>
<evidence type="ECO:0000256" key="1">
    <source>
        <dbReference type="ARBA" id="ARBA00022723"/>
    </source>
</evidence>
<dbReference type="Pfam" id="PF13639">
    <property type="entry name" value="zf-RING_2"/>
    <property type="match status" value="1"/>
</dbReference>
<sequence>MGFPMGYSDLFLPKLLVYFLTVLFFIRKSTSAVFSLLGFRDFLESEMAYPVRMDSASEQPKSVSAELIREVLPVVKFSDLNEFEPPENCAVCLYEFNADDEIRRLTNCRHVFHRNCLDRWMDHDQKTCPLCRSRFIPEELQEAFNERVWMASGISDFYGEHLPITAGL</sequence>
<dbReference type="EMBL" id="CACTIH010005468">
    <property type="protein sequence ID" value="CAA2994133.1"/>
    <property type="molecule type" value="Genomic_DNA"/>
</dbReference>
<dbReference type="InterPro" id="IPR011016">
    <property type="entry name" value="Znf_RING-CH"/>
</dbReference>
<keyword evidence="2 4" id="KW-0863">Zinc-finger</keyword>
<keyword evidence="6" id="KW-0436">Ligase</keyword>
<dbReference type="GO" id="GO:0016567">
    <property type="term" value="P:protein ubiquitination"/>
    <property type="evidence" value="ECO:0007669"/>
    <property type="project" value="TreeGrafter"/>
</dbReference>